<dbReference type="Pfam" id="PF23395">
    <property type="entry name" value="SAM_6"/>
    <property type="match status" value="1"/>
</dbReference>
<accession>A0A7C8IMI1</accession>
<dbReference type="InterPro" id="IPR055528">
    <property type="entry name" value="DUF7102"/>
</dbReference>
<proteinExistence type="predicted"/>
<evidence type="ECO:0000259" key="1">
    <source>
        <dbReference type="Pfam" id="PF23394"/>
    </source>
</evidence>
<name>A0A7C8IMI1_9PEZI</name>
<dbReference type="Proteomes" id="UP000481858">
    <property type="component" value="Unassembled WGS sequence"/>
</dbReference>
<dbReference type="InParanoid" id="A0A7C8IMI1"/>
<organism evidence="3 4">
    <name type="scientific">Xylaria multiplex</name>
    <dbReference type="NCBI Taxonomy" id="323545"/>
    <lineage>
        <taxon>Eukaryota</taxon>
        <taxon>Fungi</taxon>
        <taxon>Dikarya</taxon>
        <taxon>Ascomycota</taxon>
        <taxon>Pezizomycotina</taxon>
        <taxon>Sordariomycetes</taxon>
        <taxon>Xylariomycetidae</taxon>
        <taxon>Xylariales</taxon>
        <taxon>Xylariaceae</taxon>
        <taxon>Xylaria</taxon>
    </lineage>
</organism>
<evidence type="ECO:0000259" key="2">
    <source>
        <dbReference type="Pfam" id="PF23395"/>
    </source>
</evidence>
<sequence length="920" mass="102982">MDEDEDGDVDPQPDQYARDNHLSINSRIHPISLASIVNHSLPQLTPDARADGLTSDSCLSQLHLPTINFEEQLDVPEESSVIITRAIQYDILKLNGQYDTPLAQYEARKRLYRLKLEPPVLCDDPDYDSRELAASIRKQRQPFLSAEMFPFERLNIDNDEGLGFSTSARQFGQQLDYIICQEKFDVPKEVMYQMACALRGDWCGDEISRTIKGEIPCRTFTRNLVVTPPLSPFMEHEEYFIPDVEACEVPIASDFSSMLGDDAKAAESAILQNEFEKDFSPVLDIDTIVLSPLPKSLGLGGGFQKSSSVRMESPLSPITSPPQSTSEEPNIPVLLRSMDVDHILSHPQSAGMGVLRAEGTNCTFDRGIETVMNENAATVLQSIGQDHISITGAIARVEVPVTDFSIPEPEWQSLSIDARAHLKWLYKTYNIAIPSLPRYPRADDSKLRWAPFLRKIDLKTLTREYLNCEDSPYQLLNPLDAVGVPTSANYVWKRPGLAILRELENEEDPENMESPTNTIPDSTTIPDLTRLARKRRFEKSSIGMGMSLSPSSNSSVGLIVPSQHKGSLRQTLTENVISQTNFLPSVESNPAVSTLLSSYIDVRTAKRHKQDKSLFFLPVSKARAELPFKSICEKSQPEEEKFSLHNLGGPMQEEVRLLPPYPRMNIPNTPAKLIKGLTLSRGLFSTLEQLYPTVEIIERDFGRWNTAAWSYYSIMRSTVMSPLAAEADVIVSPATGIIVTTLLKVIQKPLPYRGRLSLICERIASVALRYERLIVLVSEGNVVDETVRDLTPSESTAYAEFVIFVASLNSNIEVFYVGGGEVTLARWLVYCTVRYAPEAAEIQEHLIQDETMWEVFLRRVGFNAYAAQAILACLQVKNDNSRDDSECTKYGLAALVVMTDAERVQNFRDLMCVFLSLSTV</sequence>
<evidence type="ECO:0000313" key="4">
    <source>
        <dbReference type="Proteomes" id="UP000481858"/>
    </source>
</evidence>
<gene>
    <name evidence="3" type="ORF">GQX73_g8327</name>
</gene>
<evidence type="ECO:0000313" key="3">
    <source>
        <dbReference type="EMBL" id="KAF2965238.1"/>
    </source>
</evidence>
<dbReference type="OrthoDB" id="3647246at2759"/>
<dbReference type="EMBL" id="WUBL01000121">
    <property type="protein sequence ID" value="KAF2965238.1"/>
    <property type="molecule type" value="Genomic_DNA"/>
</dbReference>
<protein>
    <submittedName>
        <fullName evidence="3">Uncharacterized protein</fullName>
    </submittedName>
</protein>
<keyword evidence="4" id="KW-1185">Reference proteome</keyword>
<feature type="domain" description="DUF7102" evidence="1">
    <location>
        <begin position="679"/>
        <end position="838"/>
    </location>
</feature>
<dbReference type="InterPro" id="IPR057559">
    <property type="entry name" value="SAM_6"/>
</dbReference>
<dbReference type="Pfam" id="PF23394">
    <property type="entry name" value="DUF7102"/>
    <property type="match status" value="1"/>
</dbReference>
<dbReference type="AlphaFoldDB" id="A0A7C8IMI1"/>
<comment type="caution">
    <text evidence="3">The sequence shown here is derived from an EMBL/GenBank/DDBJ whole genome shotgun (WGS) entry which is preliminary data.</text>
</comment>
<feature type="domain" description="SAM-like" evidence="2">
    <location>
        <begin position="847"/>
        <end position="911"/>
    </location>
</feature>
<reference evidence="3 4" key="1">
    <citation type="submission" date="2019-12" db="EMBL/GenBank/DDBJ databases">
        <title>Draft genome sequence of the ascomycete Xylaria multiplex DSM 110363.</title>
        <authorList>
            <person name="Buettner E."/>
            <person name="Kellner H."/>
        </authorList>
    </citation>
    <scope>NUCLEOTIDE SEQUENCE [LARGE SCALE GENOMIC DNA]</scope>
    <source>
        <strain evidence="3 4">DSM 110363</strain>
    </source>
</reference>